<keyword evidence="2" id="KW-1185">Reference proteome</keyword>
<organism evidence="1 2">
    <name type="scientific">Phlebia brevispora</name>
    <dbReference type="NCBI Taxonomy" id="194682"/>
    <lineage>
        <taxon>Eukaryota</taxon>
        <taxon>Fungi</taxon>
        <taxon>Dikarya</taxon>
        <taxon>Basidiomycota</taxon>
        <taxon>Agaricomycotina</taxon>
        <taxon>Agaricomycetes</taxon>
        <taxon>Polyporales</taxon>
        <taxon>Meruliaceae</taxon>
        <taxon>Phlebia</taxon>
    </lineage>
</organism>
<gene>
    <name evidence="1" type="ORF">NM688_g8971</name>
</gene>
<proteinExistence type="predicted"/>
<dbReference type="Proteomes" id="UP001148662">
    <property type="component" value="Unassembled WGS sequence"/>
</dbReference>
<comment type="caution">
    <text evidence="1">The sequence shown here is derived from an EMBL/GenBank/DDBJ whole genome shotgun (WGS) entry which is preliminary data.</text>
</comment>
<dbReference type="EMBL" id="JANHOG010002597">
    <property type="protein sequence ID" value="KAJ3521794.1"/>
    <property type="molecule type" value="Genomic_DNA"/>
</dbReference>
<name>A0ACC1RL39_9APHY</name>
<reference evidence="1" key="1">
    <citation type="submission" date="2022-07" db="EMBL/GenBank/DDBJ databases">
        <title>Genome Sequence of Phlebia brevispora.</title>
        <authorList>
            <person name="Buettner E."/>
        </authorList>
    </citation>
    <scope>NUCLEOTIDE SEQUENCE</scope>
    <source>
        <strain evidence="1">MPL23</strain>
    </source>
</reference>
<protein>
    <submittedName>
        <fullName evidence="1">Uncharacterized protein</fullName>
    </submittedName>
</protein>
<evidence type="ECO:0000313" key="2">
    <source>
        <dbReference type="Proteomes" id="UP001148662"/>
    </source>
</evidence>
<sequence>MLIPLVVASVVLLTECASALAVSDRHLALRSVLQARQGFGGPPEAQIPPQCDSQCSVAEEAIQTCETDECLCTNQVVEGLAVCAGCILSVGGPPSAADVAQSQAQLSSFENACALAGDPVSSVTIPASALTAPSLSGGGPTATFGGGGPVTSSFTIPIATGSDGPSIFFSSSGGGAAPPSTPVDTASLSQSQSIGFSAPSVTDSPGSTVSHQTITGSASTDTGALNPTSPVIVSGAQATFGGLSTKVSIISAGMLGGILLVAGL</sequence>
<accession>A0ACC1RL39</accession>
<evidence type="ECO:0000313" key="1">
    <source>
        <dbReference type="EMBL" id="KAJ3521794.1"/>
    </source>
</evidence>